<dbReference type="Gene3D" id="2.40.160.130">
    <property type="entry name" value="Capsule assembly protein Wzi"/>
    <property type="match status" value="1"/>
</dbReference>
<dbReference type="OrthoDB" id="9808260at2"/>
<feature type="signal peptide" evidence="1">
    <location>
        <begin position="1"/>
        <end position="24"/>
    </location>
</feature>
<evidence type="ECO:0000256" key="1">
    <source>
        <dbReference type="SAM" id="SignalP"/>
    </source>
</evidence>
<comment type="caution">
    <text evidence="2">The sequence shown here is derived from an EMBL/GenBank/DDBJ whole genome shotgun (WGS) entry which is preliminary data.</text>
</comment>
<keyword evidence="3" id="KW-1185">Reference proteome</keyword>
<dbReference type="RefSeq" id="WP_134000138.1">
    <property type="nucleotide sequence ID" value="NZ_SODV01000002.1"/>
</dbReference>
<evidence type="ECO:0000313" key="2">
    <source>
        <dbReference type="EMBL" id="TDW97606.1"/>
    </source>
</evidence>
<evidence type="ECO:0008006" key="4">
    <source>
        <dbReference type="Google" id="ProtNLM"/>
    </source>
</evidence>
<dbReference type="AlphaFoldDB" id="A0A4R8DK92"/>
<evidence type="ECO:0000313" key="3">
    <source>
        <dbReference type="Proteomes" id="UP000294498"/>
    </source>
</evidence>
<dbReference type="InterPro" id="IPR038636">
    <property type="entry name" value="Wzi_sf"/>
</dbReference>
<sequence>MSRCAYRCLCALILLLPFAIQVRAQSDNLTLHTKDYTLMDRLDIKLRNDSTLAFSTVKPFNRKTFTERIAYIDSLDAAGQLPIKLSAVDRYDIRCFLMENNEYAPARYLDSFRLKHPILKTFYETPSHLYAVDTKDFTMRVDPVLNLQTGHANDGTGSTYLNTRGLYVRGMLAKKVGFYTYISDNQERDPLYVRQWVSAHNAVPGVGFYKPYGTNGYDYFDFRGGVSFDLIKVIHVQYAYDKLFIGNGFRSLELSDFANDYVFLRLNTRIWKIDYEMIIAQTMQSVPQVGRDMKPKNYMSIHHLSAQLAKWLNIGLYENIMESGAYGLQLSYLNPVIFYRATESNLGTSGKANIAFDAKSNIGHHVQLYGTLLFDEFQIHELLHYSDGSFTNKQALQGGIKYIDALGIKNLDLQGEVNLIRPFTYMNFDSTTNFTHYNQPLAHPNGANIREFVALARYQPIPRLYVSGKIIQYLQGLDSAGYNMGNNLFDTYNTRPRDYGWHIGTGIPVHSTTLGLNISWELFDNAYIEVGGTHRTYNVQGQPNAGVTFYSVGFRMNIGRREFDF</sequence>
<accession>A0A4R8DK92</accession>
<keyword evidence="1" id="KW-0732">Signal</keyword>
<dbReference type="EMBL" id="SODV01000002">
    <property type="protein sequence ID" value="TDW97606.1"/>
    <property type="molecule type" value="Genomic_DNA"/>
</dbReference>
<gene>
    <name evidence="2" type="ORF">EDB95_5457</name>
</gene>
<reference evidence="2 3" key="1">
    <citation type="submission" date="2019-03" db="EMBL/GenBank/DDBJ databases">
        <title>Genomic Encyclopedia of Type Strains, Phase IV (KMG-IV): sequencing the most valuable type-strain genomes for metagenomic binning, comparative biology and taxonomic classification.</title>
        <authorList>
            <person name="Goeker M."/>
        </authorList>
    </citation>
    <scope>NUCLEOTIDE SEQUENCE [LARGE SCALE GENOMIC DNA]</scope>
    <source>
        <strain evidence="2 3">DSM 100059</strain>
    </source>
</reference>
<protein>
    <recommendedName>
        <fullName evidence="4">Capsule assembly protein Wzi</fullName>
    </recommendedName>
</protein>
<dbReference type="Proteomes" id="UP000294498">
    <property type="component" value="Unassembled WGS sequence"/>
</dbReference>
<feature type="chain" id="PRO_5020869474" description="Capsule assembly protein Wzi" evidence="1">
    <location>
        <begin position="25"/>
        <end position="565"/>
    </location>
</feature>
<proteinExistence type="predicted"/>
<name>A0A4R8DK92_9BACT</name>
<organism evidence="2 3">
    <name type="scientific">Dinghuibacter silviterrae</name>
    <dbReference type="NCBI Taxonomy" id="1539049"/>
    <lineage>
        <taxon>Bacteria</taxon>
        <taxon>Pseudomonadati</taxon>
        <taxon>Bacteroidota</taxon>
        <taxon>Chitinophagia</taxon>
        <taxon>Chitinophagales</taxon>
        <taxon>Chitinophagaceae</taxon>
        <taxon>Dinghuibacter</taxon>
    </lineage>
</organism>